<dbReference type="RefSeq" id="WP_340331969.1">
    <property type="nucleotide sequence ID" value="NZ_JAZHOF010000011.1"/>
</dbReference>
<protein>
    <recommendedName>
        <fullName evidence="4">Secreted protein</fullName>
    </recommendedName>
</protein>
<dbReference type="AlphaFoldDB" id="A0AAW9RVF3"/>
<evidence type="ECO:0000313" key="2">
    <source>
        <dbReference type="EMBL" id="MEJ8574267.1"/>
    </source>
</evidence>
<comment type="caution">
    <text evidence="2">The sequence shown here is derived from an EMBL/GenBank/DDBJ whole genome shotgun (WGS) entry which is preliminary data.</text>
</comment>
<feature type="signal peptide" evidence="1">
    <location>
        <begin position="1"/>
        <end position="19"/>
    </location>
</feature>
<dbReference type="Proteomes" id="UP001378188">
    <property type="component" value="Unassembled WGS sequence"/>
</dbReference>
<reference evidence="2 3" key="1">
    <citation type="submission" date="2024-02" db="EMBL/GenBank/DDBJ databases">
        <title>Genome analysis and characterization of Microbaculum marinisediminis sp. nov., isolated from marine sediment.</title>
        <authorList>
            <person name="Du Z.-J."/>
            <person name="Ye Y.-Q."/>
            <person name="Zhang Z.-R."/>
            <person name="Yuan S.-M."/>
            <person name="Zhang X.-Y."/>
        </authorList>
    </citation>
    <scope>NUCLEOTIDE SEQUENCE [LARGE SCALE GENOMIC DNA]</scope>
    <source>
        <strain evidence="2 3">SDUM1044001</strain>
    </source>
</reference>
<evidence type="ECO:0000313" key="3">
    <source>
        <dbReference type="Proteomes" id="UP001378188"/>
    </source>
</evidence>
<organism evidence="2 3">
    <name type="scientific">Microbaculum marinum</name>
    <dbReference type="NCBI Taxonomy" id="1764581"/>
    <lineage>
        <taxon>Bacteria</taxon>
        <taxon>Pseudomonadati</taxon>
        <taxon>Pseudomonadota</taxon>
        <taxon>Alphaproteobacteria</taxon>
        <taxon>Hyphomicrobiales</taxon>
        <taxon>Tepidamorphaceae</taxon>
        <taxon>Microbaculum</taxon>
    </lineage>
</organism>
<feature type="chain" id="PRO_5043634242" description="Secreted protein" evidence="1">
    <location>
        <begin position="20"/>
        <end position="369"/>
    </location>
</feature>
<accession>A0AAW9RVF3</accession>
<name>A0AAW9RVF3_9HYPH</name>
<evidence type="ECO:0000256" key="1">
    <source>
        <dbReference type="SAM" id="SignalP"/>
    </source>
</evidence>
<dbReference type="EMBL" id="JAZHOF010000011">
    <property type="protein sequence ID" value="MEJ8574267.1"/>
    <property type="molecule type" value="Genomic_DNA"/>
</dbReference>
<evidence type="ECO:0008006" key="4">
    <source>
        <dbReference type="Google" id="ProtNLM"/>
    </source>
</evidence>
<gene>
    <name evidence="2" type="ORF">V3328_22475</name>
</gene>
<keyword evidence="3" id="KW-1185">Reference proteome</keyword>
<proteinExistence type="predicted"/>
<sequence length="369" mass="39462">MQLVLPATLLAGSSGSAVACIICLSAVSVTIGQKLDAADVVVLAEPARGSQGFRIVAELKGDGPVGTYVEGASDPARWTVTQGGTFLLARNSQSGRWTDLGPVGTEHADWLRRFLTTVDGPSNATRLSWPLSSTAQAAPDTTNWPARIAVVERQLESADPLVAEIAFGELARAPYDVMRTLKPVLDVEKLRNWTSDPSLAQRRDAYLLLLGIAGNAQDAAAIDRQLIDASAAHDATNLAALLAADLELRGPDRVAWIEETYLADPGRSLPEIEAALLALSVHGNANRRIPRQRVVDAYRGFIRNRPPMAGFVVGDLGEWRNWDAVPELIDALESDAVRDPAGRFAIIAYLKDSPVAQAHAAATSARQLN</sequence>
<keyword evidence="1" id="KW-0732">Signal</keyword>